<dbReference type="EMBL" id="HE613568">
    <property type="protein sequence ID" value="CCF07372.1"/>
    <property type="molecule type" value="Genomic_DNA"/>
</dbReference>
<gene>
    <name evidence="1" type="ORF">Pra_mt0304</name>
</gene>
<evidence type="ECO:0000313" key="1">
    <source>
        <dbReference type="EMBL" id="CCF07372.1"/>
    </source>
</evidence>
<organism evidence="1">
    <name type="scientific">Phlebia radiata</name>
    <name type="common">White-rot fungus</name>
    <dbReference type="NCBI Taxonomy" id="5308"/>
    <lineage>
        <taxon>Eukaryota</taxon>
        <taxon>Fungi</taxon>
        <taxon>Dikarya</taxon>
        <taxon>Basidiomycota</taxon>
        <taxon>Agaricomycotina</taxon>
        <taxon>Agaricomycetes</taxon>
        <taxon>Polyporales</taxon>
        <taxon>Meruliaceae</taxon>
        <taxon>Phlebia</taxon>
    </lineage>
</organism>
<dbReference type="GeneID" id="14469622"/>
<dbReference type="RefSeq" id="YP_007374879.1">
    <property type="nucleotide sequence ID" value="NC_020148.1"/>
</dbReference>
<dbReference type="AlphaFoldDB" id="L8B9H2"/>
<accession>L8B9H2</accession>
<proteinExistence type="predicted"/>
<protein>
    <submittedName>
        <fullName evidence="1">Uncharacterized protein</fullName>
    </submittedName>
</protein>
<name>L8B9H2_PHLRA</name>
<geneLocation type="mitochondrion" evidence="1"/>
<keyword evidence="1" id="KW-0496">Mitochondrion</keyword>
<sequence>MVKQNIFFLDTILALRQKRLQKSNFLIFNWRSLLCCIAANTLLLDLSSRERRIGNI</sequence>
<reference evidence="1" key="1">
    <citation type="journal article" date="2014" name="PLoS ONE">
        <title>Mitochondrial Genome of Phlebia radiata Is the Second Largest (156 kbp) among Fungi and Features Signs of Genome Flexibility and Recent Recombination Events.</title>
        <authorList>
            <person name="Salavirta H."/>
            <person name="Oksanen I."/>
            <person name="Kuuskeri J."/>
            <person name="Makela M."/>
            <person name="Laine P."/>
            <person name="Paulin L."/>
            <person name="Lundell T."/>
        </authorList>
    </citation>
    <scope>NUCLEOTIDE SEQUENCE</scope>
    <source>
        <strain evidence="1">79</strain>
    </source>
</reference>